<evidence type="ECO:0008006" key="4">
    <source>
        <dbReference type="Google" id="ProtNLM"/>
    </source>
</evidence>
<dbReference type="Proteomes" id="UP000325440">
    <property type="component" value="Unassembled WGS sequence"/>
</dbReference>
<evidence type="ECO:0000313" key="3">
    <source>
        <dbReference type="Proteomes" id="UP000325440"/>
    </source>
</evidence>
<keyword evidence="3" id="KW-1185">Reference proteome</keyword>
<evidence type="ECO:0000256" key="1">
    <source>
        <dbReference type="SAM" id="Coils"/>
    </source>
</evidence>
<reference evidence="2 3" key="1">
    <citation type="submission" date="2019-08" db="EMBL/GenBank/DDBJ databases">
        <authorList>
            <person name="Alioto T."/>
            <person name="Alioto T."/>
            <person name="Gomez Garrido J."/>
        </authorList>
    </citation>
    <scope>NUCLEOTIDE SEQUENCE [LARGE SCALE GENOMIC DNA]</scope>
</reference>
<dbReference type="OrthoDB" id="6617708at2759"/>
<proteinExistence type="predicted"/>
<keyword evidence="1" id="KW-0175">Coiled coil</keyword>
<accession>A0A5E4M6I7</accession>
<feature type="coiled-coil region" evidence="1">
    <location>
        <begin position="347"/>
        <end position="385"/>
    </location>
</feature>
<dbReference type="EMBL" id="CABPRJ010000476">
    <property type="protein sequence ID" value="VVC27654.1"/>
    <property type="molecule type" value="Genomic_DNA"/>
</dbReference>
<name>A0A5E4M6I7_9HEMI</name>
<sequence length="487" mass="59488">MEGISARQSKVEGNCDGDENFQRLVKQPESIYEIRLRDMERVHIRKQRMKDEDDLKTSRRQAQHIEMIVGADRKFVYNQIKRMVEIEMKANEHLFLEDRPKPELKVEKEIEQPKITKEELLEKLAEIKKKKDEEERKLVEEKRLQLFIENSEELRIATMDKRRREIGLLNYKIIQEKERFIKKQKTENRELSNLQNSEIFKNQALEREEEKRKNCEKKQRYQQELYEQLQEKEAIRKHEKELKIIECNEYKKLNETLKEEDALEKLDRIKKQVQKREEIKQFTEERSKWFSESHKALKSFGETKEIIIQNLKDNMEDKFSAKIQLTHENEKFKKHQAIIKEERRKLSEAITNKVMQQIREIEELKQSIERQNAEVRRKRTEAGNKALIEQIKSHAIMLEEQKVMKYKIFEEAQKEYEEYLKEEKLLRENKNRTKQQVRTELNEQMKYNKYIIENQRKIEMEDHQTCMKEIDKHDKLLKKLLNELWTV</sequence>
<dbReference type="AlphaFoldDB" id="A0A5E4M6I7"/>
<evidence type="ECO:0000313" key="2">
    <source>
        <dbReference type="EMBL" id="VVC27654.1"/>
    </source>
</evidence>
<gene>
    <name evidence="2" type="ORF">CINCED_3A004236</name>
</gene>
<feature type="coiled-coil region" evidence="1">
    <location>
        <begin position="409"/>
        <end position="436"/>
    </location>
</feature>
<feature type="coiled-coil region" evidence="1">
    <location>
        <begin position="117"/>
        <end position="144"/>
    </location>
</feature>
<organism evidence="2 3">
    <name type="scientific">Cinara cedri</name>
    <dbReference type="NCBI Taxonomy" id="506608"/>
    <lineage>
        <taxon>Eukaryota</taxon>
        <taxon>Metazoa</taxon>
        <taxon>Ecdysozoa</taxon>
        <taxon>Arthropoda</taxon>
        <taxon>Hexapoda</taxon>
        <taxon>Insecta</taxon>
        <taxon>Pterygota</taxon>
        <taxon>Neoptera</taxon>
        <taxon>Paraneoptera</taxon>
        <taxon>Hemiptera</taxon>
        <taxon>Sternorrhyncha</taxon>
        <taxon>Aphidomorpha</taxon>
        <taxon>Aphidoidea</taxon>
        <taxon>Aphididae</taxon>
        <taxon>Lachninae</taxon>
        <taxon>Cinara</taxon>
    </lineage>
</organism>
<protein>
    <recommendedName>
        <fullName evidence="4">Trichohyalin-plectin-homology domain-containing protein</fullName>
    </recommendedName>
</protein>